<evidence type="ECO:0000313" key="3">
    <source>
        <dbReference type="EMBL" id="OWY99968.1"/>
    </source>
</evidence>
<proteinExistence type="predicted"/>
<dbReference type="PROSITE" id="PS50812">
    <property type="entry name" value="PWWP"/>
    <property type="match status" value="1"/>
</dbReference>
<feature type="compositionally biased region" description="Basic and acidic residues" evidence="1">
    <location>
        <begin position="263"/>
        <end position="272"/>
    </location>
</feature>
<keyword evidence="4" id="KW-1185">Reference proteome</keyword>
<comment type="caution">
    <text evidence="3">The sequence shown here is derived from an EMBL/GenBank/DDBJ whole genome shotgun (WGS) entry which is preliminary data.</text>
</comment>
<dbReference type="Proteomes" id="UP000198211">
    <property type="component" value="Unassembled WGS sequence"/>
</dbReference>
<feature type="region of interest" description="Disordered" evidence="1">
    <location>
        <begin position="218"/>
        <end position="272"/>
    </location>
</feature>
<organism evidence="3 4">
    <name type="scientific">Phytophthora megakarya</name>
    <dbReference type="NCBI Taxonomy" id="4795"/>
    <lineage>
        <taxon>Eukaryota</taxon>
        <taxon>Sar</taxon>
        <taxon>Stramenopiles</taxon>
        <taxon>Oomycota</taxon>
        <taxon>Peronosporomycetes</taxon>
        <taxon>Peronosporales</taxon>
        <taxon>Peronosporaceae</taxon>
        <taxon>Phytophthora</taxon>
    </lineage>
</organism>
<name>A0A225V4Q3_9STRA</name>
<reference evidence="4" key="1">
    <citation type="submission" date="2017-03" db="EMBL/GenBank/DDBJ databases">
        <title>Phytopthora megakarya and P. palmivora, two closely related causual agents of cacao black pod achieved similar genome size and gene model numbers by different mechanisms.</title>
        <authorList>
            <person name="Ali S."/>
            <person name="Shao J."/>
            <person name="Larry D.J."/>
            <person name="Kronmiller B."/>
            <person name="Shen D."/>
            <person name="Strem M.D."/>
            <person name="Melnick R.L."/>
            <person name="Guiltinan M.J."/>
            <person name="Tyler B.M."/>
            <person name="Meinhardt L.W."/>
            <person name="Bailey B.A."/>
        </authorList>
    </citation>
    <scope>NUCLEOTIDE SEQUENCE [LARGE SCALE GENOMIC DNA]</scope>
    <source>
        <strain evidence="4">zdho120</strain>
    </source>
</reference>
<dbReference type="CDD" id="cd05162">
    <property type="entry name" value="PWWP"/>
    <property type="match status" value="1"/>
</dbReference>
<evidence type="ECO:0000313" key="4">
    <source>
        <dbReference type="Proteomes" id="UP000198211"/>
    </source>
</evidence>
<dbReference type="CDD" id="cd20104">
    <property type="entry name" value="MBT_PHF20L1-like"/>
    <property type="match status" value="1"/>
</dbReference>
<dbReference type="OrthoDB" id="103739at2759"/>
<evidence type="ECO:0000259" key="2">
    <source>
        <dbReference type="PROSITE" id="PS50812"/>
    </source>
</evidence>
<feature type="compositionally biased region" description="Polar residues" evidence="1">
    <location>
        <begin position="237"/>
        <end position="258"/>
    </location>
</feature>
<dbReference type="Gene3D" id="2.30.30.140">
    <property type="match status" value="2"/>
</dbReference>
<sequence>MTQVQVGDWLDAMDRDGIWNVAQVLRLPTSETMEVAFDCWGDEYNEELRRDSERVAPFHTHTWAVKCWAKLEAWPWWPALLTVRAPGSAVGSQNLRLEERLLVDFLDNEEFPERCRCWVKKSKVVAFQTDEKTRRRLTRKRTKKMRTEYTAKSLVEKCVAREDFPQFVEGTLPVLFEKAWTRPTEQVRKEMGEDIWAWRFAANRKSHAATHAYTLEVGGKADSDETEASTLVEETGDSQAQVESSTSENGKSHNTNSPKGMKKTKDVATEKK</sequence>
<gene>
    <name evidence="3" type="ORF">PHMEG_00028941</name>
</gene>
<dbReference type="AlphaFoldDB" id="A0A225V4Q3"/>
<accession>A0A225V4Q3</accession>
<feature type="non-terminal residue" evidence="3">
    <location>
        <position position="272"/>
    </location>
</feature>
<dbReference type="Pfam" id="PF00855">
    <property type="entry name" value="PWWP"/>
    <property type="match status" value="1"/>
</dbReference>
<dbReference type="EMBL" id="NBNE01008009">
    <property type="protein sequence ID" value="OWY99968.1"/>
    <property type="molecule type" value="Genomic_DNA"/>
</dbReference>
<dbReference type="STRING" id="4795.A0A225V4Q3"/>
<dbReference type="SUPFAM" id="SSF63748">
    <property type="entry name" value="Tudor/PWWP/MBT"/>
    <property type="match status" value="1"/>
</dbReference>
<evidence type="ECO:0000256" key="1">
    <source>
        <dbReference type="SAM" id="MobiDB-lite"/>
    </source>
</evidence>
<feature type="domain" description="PWWP" evidence="2">
    <location>
        <begin position="68"/>
        <end position="130"/>
    </location>
</feature>
<protein>
    <recommendedName>
        <fullName evidence="2">PWWP domain-containing protein</fullName>
    </recommendedName>
</protein>
<dbReference type="InterPro" id="IPR000313">
    <property type="entry name" value="PWWP_dom"/>
</dbReference>